<dbReference type="AlphaFoldDB" id="A0AAQ3TI22"/>
<dbReference type="Pfam" id="PF04827">
    <property type="entry name" value="Plant_tran"/>
    <property type="match status" value="1"/>
</dbReference>
<evidence type="ECO:0008006" key="3">
    <source>
        <dbReference type="Google" id="ProtNLM"/>
    </source>
</evidence>
<protein>
    <recommendedName>
        <fullName evidence="3">Nuclease HARBI1</fullName>
    </recommendedName>
</protein>
<keyword evidence="2" id="KW-1185">Reference proteome</keyword>
<sequence length="318" mass="36557">MFLRIVNDVKAKNSYFIQKKKDAVGHMGFTSIHRLLVAMRMLAYGGPSDALDDTFAMSESTVTRTLLEFVQTVIDIYEEEYLRPPRAREVQVILRQNEARGFPGMIGSIDCMHWEWGNCPTAWAGVYKGSHNDINVLHRFPVFDELATGRTLEVEYWVNGNPYTMGYYLADKIYPNWATLVKTVSAPASMKQDFCNHSRIVQERCGERLWSTAKKIQYHIQPSNDVEPQKNLMQSCVLDERDICRNPEDTEGFEGNDDPSISINRDVPEISTLIDTYNCIRVKETCSQLQQDLIEHIWSQFGASTDYPTAINLMNYRQ</sequence>
<dbReference type="PANTHER" id="PTHR47150:SF5">
    <property type="entry name" value="OS07G0546750 PROTEIN"/>
    <property type="match status" value="1"/>
</dbReference>
<name>A0AAQ3TI22_PASNO</name>
<dbReference type="PANTHER" id="PTHR47150">
    <property type="entry name" value="OS12G0169200 PROTEIN"/>
    <property type="match status" value="1"/>
</dbReference>
<dbReference type="EMBL" id="CP144749">
    <property type="protein sequence ID" value="WVZ73354.1"/>
    <property type="molecule type" value="Genomic_DNA"/>
</dbReference>
<dbReference type="InterPro" id="IPR006912">
    <property type="entry name" value="Harbinger_derived_prot"/>
</dbReference>
<evidence type="ECO:0000313" key="2">
    <source>
        <dbReference type="Proteomes" id="UP001341281"/>
    </source>
</evidence>
<reference evidence="1 2" key="1">
    <citation type="submission" date="2024-02" db="EMBL/GenBank/DDBJ databases">
        <title>High-quality chromosome-scale genome assembly of Pensacola bahiagrass (Paspalum notatum Flugge var. saurae).</title>
        <authorList>
            <person name="Vega J.M."/>
            <person name="Podio M."/>
            <person name="Orjuela J."/>
            <person name="Siena L.A."/>
            <person name="Pessino S.C."/>
            <person name="Combes M.C."/>
            <person name="Mariac C."/>
            <person name="Albertini E."/>
            <person name="Pupilli F."/>
            <person name="Ortiz J.P.A."/>
            <person name="Leblanc O."/>
        </authorList>
    </citation>
    <scope>NUCLEOTIDE SEQUENCE [LARGE SCALE GENOMIC DNA]</scope>
    <source>
        <strain evidence="1">R1</strain>
        <tissue evidence="1">Leaf</tissue>
    </source>
</reference>
<organism evidence="1 2">
    <name type="scientific">Paspalum notatum var. saurae</name>
    <dbReference type="NCBI Taxonomy" id="547442"/>
    <lineage>
        <taxon>Eukaryota</taxon>
        <taxon>Viridiplantae</taxon>
        <taxon>Streptophyta</taxon>
        <taxon>Embryophyta</taxon>
        <taxon>Tracheophyta</taxon>
        <taxon>Spermatophyta</taxon>
        <taxon>Magnoliopsida</taxon>
        <taxon>Liliopsida</taxon>
        <taxon>Poales</taxon>
        <taxon>Poaceae</taxon>
        <taxon>PACMAD clade</taxon>
        <taxon>Panicoideae</taxon>
        <taxon>Andropogonodae</taxon>
        <taxon>Paspaleae</taxon>
        <taxon>Paspalinae</taxon>
        <taxon>Paspalum</taxon>
    </lineage>
</organism>
<gene>
    <name evidence="1" type="ORF">U9M48_021670</name>
</gene>
<evidence type="ECO:0000313" key="1">
    <source>
        <dbReference type="EMBL" id="WVZ73354.1"/>
    </source>
</evidence>
<dbReference type="Proteomes" id="UP001341281">
    <property type="component" value="Chromosome 05"/>
</dbReference>
<proteinExistence type="predicted"/>
<accession>A0AAQ3TI22</accession>